<gene>
    <name evidence="2" type="ORF">RZN69_15565</name>
</gene>
<evidence type="ECO:0008006" key="4">
    <source>
        <dbReference type="Google" id="ProtNLM"/>
    </source>
</evidence>
<dbReference type="Proteomes" id="UP001304300">
    <property type="component" value="Chromosome"/>
</dbReference>
<organism evidence="2 3">
    <name type="scientific">Rubellicoccus peritrichatus</name>
    <dbReference type="NCBI Taxonomy" id="3080537"/>
    <lineage>
        <taxon>Bacteria</taxon>
        <taxon>Pseudomonadati</taxon>
        <taxon>Verrucomicrobiota</taxon>
        <taxon>Opitutia</taxon>
        <taxon>Puniceicoccales</taxon>
        <taxon>Cerasicoccaceae</taxon>
        <taxon>Rubellicoccus</taxon>
    </lineage>
</organism>
<dbReference type="AlphaFoldDB" id="A0AAQ3L6R9"/>
<protein>
    <recommendedName>
        <fullName evidence="4">DUF3887 domain-containing protein</fullName>
    </recommendedName>
</protein>
<feature type="chain" id="PRO_5042895316" description="DUF3887 domain-containing protein" evidence="1">
    <location>
        <begin position="21"/>
        <end position="128"/>
    </location>
</feature>
<proteinExistence type="predicted"/>
<dbReference type="EMBL" id="CP136920">
    <property type="protein sequence ID" value="WOO40041.1"/>
    <property type="molecule type" value="Genomic_DNA"/>
</dbReference>
<feature type="signal peptide" evidence="1">
    <location>
        <begin position="1"/>
        <end position="20"/>
    </location>
</feature>
<reference evidence="2 3" key="1">
    <citation type="submission" date="2023-10" db="EMBL/GenBank/DDBJ databases">
        <title>Rubellicoccus peritrichatus gen. nov., sp. nov., isolated from an algae of coral reef tank.</title>
        <authorList>
            <person name="Luo J."/>
        </authorList>
    </citation>
    <scope>NUCLEOTIDE SEQUENCE [LARGE SCALE GENOMIC DNA]</scope>
    <source>
        <strain evidence="2 3">CR14</strain>
    </source>
</reference>
<name>A0AAQ3L6R9_9BACT</name>
<dbReference type="KEGG" id="puo:RZN69_15565"/>
<sequence length="128" mass="14042">MKTKNLIMLLICLTGSTLFANDTAKSPVKLAAENTERLLTSLRDGDREKFVANSTGEFEQAMTPAAFDDARQKLLPILSRPSKLDFLGSLNKQTSILYLYRLRPEGIGDDSLVTTAISQGKVAGFFVN</sequence>
<accession>A0AAQ3L6R9</accession>
<evidence type="ECO:0000256" key="1">
    <source>
        <dbReference type="SAM" id="SignalP"/>
    </source>
</evidence>
<keyword evidence="3" id="KW-1185">Reference proteome</keyword>
<dbReference type="RefSeq" id="WP_317832136.1">
    <property type="nucleotide sequence ID" value="NZ_CP136920.1"/>
</dbReference>
<evidence type="ECO:0000313" key="3">
    <source>
        <dbReference type="Proteomes" id="UP001304300"/>
    </source>
</evidence>
<evidence type="ECO:0000313" key="2">
    <source>
        <dbReference type="EMBL" id="WOO40041.1"/>
    </source>
</evidence>
<keyword evidence="1" id="KW-0732">Signal</keyword>